<evidence type="ECO:0000256" key="1">
    <source>
        <dbReference type="ARBA" id="ARBA00022490"/>
    </source>
</evidence>
<organism evidence="13 14">
    <name type="scientific">Thalassomonas actiniarum</name>
    <dbReference type="NCBI Taxonomy" id="485447"/>
    <lineage>
        <taxon>Bacteria</taxon>
        <taxon>Pseudomonadati</taxon>
        <taxon>Pseudomonadota</taxon>
        <taxon>Gammaproteobacteria</taxon>
        <taxon>Alteromonadales</taxon>
        <taxon>Colwelliaceae</taxon>
        <taxon>Thalassomonas</taxon>
    </lineage>
</organism>
<keyword evidence="7 9" id="KW-0694">RNA-binding</keyword>
<dbReference type="InterPro" id="IPR032672">
    <property type="entry name" value="TmcA/NAT10/Kre33"/>
</dbReference>
<dbReference type="Pfam" id="PF13718">
    <property type="entry name" value="GNAT_acetyltr_2"/>
    <property type="match status" value="2"/>
</dbReference>
<comment type="subcellular location">
    <subcellularLocation>
        <location evidence="9">Cytoplasm</location>
    </subcellularLocation>
</comment>
<keyword evidence="5 9" id="KW-0547">Nucleotide-binding</keyword>
<dbReference type="Proteomes" id="UP000032568">
    <property type="component" value="Chromosome"/>
</dbReference>
<dbReference type="SUPFAM" id="SSF52540">
    <property type="entry name" value="P-loop containing nucleoside triphosphate hydrolases"/>
    <property type="match status" value="1"/>
</dbReference>
<feature type="binding site" evidence="9">
    <location>
        <position position="187"/>
    </location>
    <ligand>
        <name>ATP</name>
        <dbReference type="ChEBI" id="CHEBI:30616"/>
    </ligand>
</feature>
<comment type="catalytic activity">
    <reaction evidence="9">
        <text>cytidine(34) in elongator tRNA(Met) + acetyl-CoA + ATP + H2O = N(4)-acetylcytidine(34) in elongator tRNA(Met) + ADP + phosphate + CoA + H(+)</text>
        <dbReference type="Rhea" id="RHEA:43788"/>
        <dbReference type="Rhea" id="RHEA-COMP:10693"/>
        <dbReference type="Rhea" id="RHEA-COMP:10694"/>
        <dbReference type="ChEBI" id="CHEBI:15377"/>
        <dbReference type="ChEBI" id="CHEBI:15378"/>
        <dbReference type="ChEBI" id="CHEBI:30616"/>
        <dbReference type="ChEBI" id="CHEBI:43474"/>
        <dbReference type="ChEBI" id="CHEBI:57287"/>
        <dbReference type="ChEBI" id="CHEBI:57288"/>
        <dbReference type="ChEBI" id="CHEBI:74900"/>
        <dbReference type="ChEBI" id="CHEBI:82748"/>
        <dbReference type="ChEBI" id="CHEBI:456216"/>
        <dbReference type="EC" id="2.3.1.193"/>
    </reaction>
</comment>
<sequence>MQQAFSAGQRRLVVLAGEIDWAFSLLKSLPVSPVEKPEKTLEEKQLPAKADWLIYSDHPDGLSSSVHQGAANILSVDRKNYRHHLGTENTYLLFDGGESDDDFNIDALAALSGTLVAGGLLFLLWPQEKGIFSAAKSVFLQRFFRELFADDLACILEQGKALPRIAELDGERRLQGNLPLGCKTPEQVTAVQNIIKVVKGHRNRPLVLTADRGRGKSSALAIAAAELLVNAGNGAEKMHIGITAPHLQACDIFFQQLKVSLPEAEFFRGRCIHPHGEIEFLPVDVLVRHQAKLGLLLVDEAAAIPVYLLQKLLASYHRMVFSTTVHGYEGAGRGFTLKFRKTLKQQTPGYRAFHIRQPIRWAEDDPLEAFIFKACLLKAALADTDKGTLPSPENLLTQQGADKAEFLPLTPEDLLADETLLEQVFAVLVTAHYQTKPGDLKMLLDNARLRIFCLKCRGQVIAVSLLMLEGKAGQEEIEAVKNSQRRLRDQFIPQSLLSHNGIDNAFDYSYLRVMRIAVHPMCQQQGLGSYFLGCLEQYGQTQEIDFIGSSFGANTRLLSFWLEGGYQLARMGFTPDAASGEHSALVVKALNRDSRVLQQEVHHQFYRSFDHLLLDEYQHLPVSLIALILQHCPESFLPELSDFDRRTVAAFAAKQRLYSSCVYSLHLWLRSVLAKKDAKTAAKKAVNTGQALDPLISRILCKHSISQVCRQYGFTGKKALNQHLVTQVQQVLSKKGLSGD</sequence>
<reference evidence="13 14" key="1">
    <citation type="journal article" date="2015" name="Genome Announc.">
        <title>Draft Genome Sequences of Marine Isolates of Thalassomonas viridans and Thalassomonas actiniarum.</title>
        <authorList>
            <person name="Olonade I."/>
            <person name="van Zyl L.J."/>
            <person name="Trindade M."/>
        </authorList>
    </citation>
    <scope>NUCLEOTIDE SEQUENCE [LARGE SCALE GENOMIC DNA]</scope>
    <source>
        <strain evidence="13 14">A5K-106</strain>
    </source>
</reference>
<keyword evidence="6 9" id="KW-0067">ATP-binding</keyword>
<dbReference type="InterPro" id="IPR000182">
    <property type="entry name" value="GNAT_dom"/>
</dbReference>
<evidence type="ECO:0000313" key="13">
    <source>
        <dbReference type="EMBL" id="WDE01756.1"/>
    </source>
</evidence>
<evidence type="ECO:0000256" key="5">
    <source>
        <dbReference type="ARBA" id="ARBA00022741"/>
    </source>
</evidence>
<dbReference type="GO" id="GO:0051391">
    <property type="term" value="P:tRNA acetylation"/>
    <property type="evidence" value="ECO:0007669"/>
    <property type="project" value="UniProtKB-UniRule"/>
</dbReference>
<dbReference type="Gene3D" id="1.20.120.890">
    <property type="entry name" value="tRNA(Met) cytidine acetyltransferase, tail domain"/>
    <property type="match status" value="1"/>
</dbReference>
<comment type="function">
    <text evidence="9">Catalyzes the formation of N(4)-acetylcytidine (ac(4)C) at the wobble position of tRNA(Met), by using acetyl-CoA as an acetyl donor and ATP (or GTP).</text>
</comment>
<proteinExistence type="inferred from homology"/>
<keyword evidence="1 9" id="KW-0963">Cytoplasm</keyword>
<keyword evidence="14" id="KW-1185">Reference proteome</keyword>
<evidence type="ECO:0000256" key="2">
    <source>
        <dbReference type="ARBA" id="ARBA00022555"/>
    </source>
</evidence>
<dbReference type="InterPro" id="IPR024914">
    <property type="entry name" value="tRNA_acetyltr_TmcA"/>
</dbReference>
<evidence type="ECO:0000259" key="11">
    <source>
        <dbReference type="Pfam" id="PF08351"/>
    </source>
</evidence>
<dbReference type="GO" id="GO:0005737">
    <property type="term" value="C:cytoplasm"/>
    <property type="evidence" value="ECO:0007669"/>
    <property type="project" value="UniProtKB-SubCell"/>
</dbReference>
<comment type="similarity">
    <text evidence="9">Belongs to the TmcA family.</text>
</comment>
<feature type="binding site" evidence="9">
    <location>
        <position position="360"/>
    </location>
    <ligand>
        <name>ATP</name>
        <dbReference type="ChEBI" id="CHEBI:30616"/>
    </ligand>
</feature>
<name>A0AAF0C622_9GAMM</name>
<dbReference type="InterPro" id="IPR016181">
    <property type="entry name" value="Acyl_CoA_acyltransferase"/>
</dbReference>
<feature type="domain" description="N-acetyltransferase" evidence="12">
    <location>
        <begin position="424"/>
        <end position="540"/>
    </location>
</feature>
<evidence type="ECO:0000256" key="7">
    <source>
        <dbReference type="ARBA" id="ARBA00022884"/>
    </source>
</evidence>
<dbReference type="InterPro" id="IPR038321">
    <property type="entry name" value="TmcA_C_sf"/>
</dbReference>
<keyword evidence="3 9" id="KW-0808">Transferase</keyword>
<comment type="caution">
    <text evidence="9">Lacks conserved residue(s) required for the propagation of feature annotation.</text>
</comment>
<dbReference type="InterPro" id="IPR027417">
    <property type="entry name" value="P-loop_NTPase"/>
</dbReference>
<reference evidence="13 14" key="2">
    <citation type="journal article" date="2022" name="Mar. Drugs">
        <title>Bioassay-Guided Fractionation Leads to the Detection of Cholic Acid Generated by the Rare Thalassomonas sp.</title>
        <authorList>
            <person name="Pheiffer F."/>
            <person name="Schneider Y.K."/>
            <person name="Hansen E.H."/>
            <person name="Andersen J.H."/>
            <person name="Isaksson J."/>
            <person name="Busche T."/>
            <person name="R C."/>
            <person name="Kalinowski J."/>
            <person name="Zyl L.V."/>
            <person name="Trindade M."/>
        </authorList>
    </citation>
    <scope>NUCLEOTIDE SEQUENCE [LARGE SCALE GENOMIC DNA]</scope>
    <source>
        <strain evidence="13 14">A5K-106</strain>
    </source>
</reference>
<dbReference type="AlphaFoldDB" id="A0AAF0C622"/>
<protein>
    <recommendedName>
        <fullName evidence="9">tRNA(Met) cytidine acetyltransferase TmcA</fullName>
        <ecNumber evidence="9">2.3.1.193</ecNumber>
    </recommendedName>
</protein>
<dbReference type="PANTHER" id="PTHR10925">
    <property type="entry name" value="N-ACETYLTRANSFERASE 10"/>
    <property type="match status" value="1"/>
</dbReference>
<dbReference type="GO" id="GO:1990883">
    <property type="term" value="F:18S rRNA cytidine N-acetyltransferase activity"/>
    <property type="evidence" value="ECO:0007669"/>
    <property type="project" value="TreeGrafter"/>
</dbReference>
<dbReference type="PANTHER" id="PTHR10925:SF5">
    <property type="entry name" value="RNA CYTIDINE ACETYLTRANSFERASE"/>
    <property type="match status" value="1"/>
</dbReference>
<dbReference type="SUPFAM" id="SSF55729">
    <property type="entry name" value="Acyl-CoA N-acyltransferases (Nat)"/>
    <property type="match status" value="1"/>
</dbReference>
<dbReference type="Pfam" id="PF05127">
    <property type="entry name" value="NAT10_TcmA_helicase"/>
    <property type="match status" value="1"/>
</dbReference>
<evidence type="ECO:0000259" key="10">
    <source>
        <dbReference type="Pfam" id="PF05127"/>
    </source>
</evidence>
<dbReference type="EMBL" id="CP059735">
    <property type="protein sequence ID" value="WDE01756.1"/>
    <property type="molecule type" value="Genomic_DNA"/>
</dbReference>
<evidence type="ECO:0000313" key="14">
    <source>
        <dbReference type="Proteomes" id="UP000032568"/>
    </source>
</evidence>
<dbReference type="EC" id="2.3.1.193" evidence="9"/>
<gene>
    <name evidence="9" type="primary">tmcA</name>
    <name evidence="13" type="ORF">SG35_004870</name>
</gene>
<keyword evidence="8 9" id="KW-0012">Acyltransferase</keyword>
<evidence type="ECO:0000259" key="12">
    <source>
        <dbReference type="Pfam" id="PF13718"/>
    </source>
</evidence>
<dbReference type="GO" id="GO:0051392">
    <property type="term" value="F:tRNA cytidine N4-acetyltransferase activity"/>
    <property type="evidence" value="ECO:0007669"/>
    <property type="project" value="UniProtKB-UniRule"/>
</dbReference>
<dbReference type="HAMAP" id="MF_01886">
    <property type="entry name" value="tRNA_acetyltr_TmcA"/>
    <property type="match status" value="1"/>
</dbReference>
<feature type="domain" description="TmcA/NAT10 N-terminal" evidence="11">
    <location>
        <begin position="2"/>
        <end position="155"/>
    </location>
</feature>
<dbReference type="GO" id="GO:0000049">
    <property type="term" value="F:tRNA binding"/>
    <property type="evidence" value="ECO:0007669"/>
    <property type="project" value="UniProtKB-UniRule"/>
</dbReference>
<dbReference type="Gene3D" id="3.40.50.300">
    <property type="entry name" value="P-loop containing nucleotide triphosphate hydrolases"/>
    <property type="match status" value="1"/>
</dbReference>
<feature type="domain" description="N-acetyltransferase" evidence="12">
    <location>
        <begin position="541"/>
        <end position="591"/>
    </location>
</feature>
<evidence type="ECO:0000256" key="6">
    <source>
        <dbReference type="ARBA" id="ARBA00022840"/>
    </source>
</evidence>
<dbReference type="InterPro" id="IPR013562">
    <property type="entry name" value="TmcA/NAT10_N"/>
</dbReference>
<feature type="domain" description="TcmA/NAT10 helicase" evidence="10">
    <location>
        <begin position="207"/>
        <end position="378"/>
    </location>
</feature>
<evidence type="ECO:0000256" key="4">
    <source>
        <dbReference type="ARBA" id="ARBA00022694"/>
    </source>
</evidence>
<dbReference type="Pfam" id="PF08351">
    <property type="entry name" value="TmcA_N"/>
    <property type="match status" value="1"/>
</dbReference>
<dbReference type="GO" id="GO:0005524">
    <property type="term" value="F:ATP binding"/>
    <property type="evidence" value="ECO:0007669"/>
    <property type="project" value="UniProtKB-UniRule"/>
</dbReference>
<feature type="binding site" evidence="9">
    <location>
        <begin position="516"/>
        <end position="518"/>
    </location>
    <ligand>
        <name>acetyl-CoA</name>
        <dbReference type="ChEBI" id="CHEBI:57288"/>
    </ligand>
</feature>
<evidence type="ECO:0000256" key="9">
    <source>
        <dbReference type="HAMAP-Rule" id="MF_01886"/>
    </source>
</evidence>
<dbReference type="KEGG" id="tact:SG35_004870"/>
<dbReference type="Gene3D" id="3.40.630.30">
    <property type="match status" value="1"/>
</dbReference>
<dbReference type="InterPro" id="IPR007807">
    <property type="entry name" value="TcmA/NAT10_helicase"/>
</dbReference>
<dbReference type="GO" id="GO:1904812">
    <property type="term" value="P:rRNA acetylation involved in maturation of SSU-rRNA"/>
    <property type="evidence" value="ECO:0007669"/>
    <property type="project" value="TreeGrafter"/>
</dbReference>
<keyword evidence="2 9" id="KW-0820">tRNA-binding</keyword>
<dbReference type="GO" id="GO:0002101">
    <property type="term" value="P:tRNA wobble cytosine modification"/>
    <property type="evidence" value="ECO:0007669"/>
    <property type="project" value="UniProtKB-UniRule"/>
</dbReference>
<keyword evidence="4 9" id="KW-0819">tRNA processing</keyword>
<accession>A0AAF0C622</accession>
<evidence type="ECO:0000256" key="8">
    <source>
        <dbReference type="ARBA" id="ARBA00023315"/>
    </source>
</evidence>
<evidence type="ECO:0000256" key="3">
    <source>
        <dbReference type="ARBA" id="ARBA00022679"/>
    </source>
</evidence>
<dbReference type="Gene3D" id="3.40.50.11040">
    <property type="match status" value="1"/>
</dbReference>